<gene>
    <name evidence="1" type="ORF">BQ8794_240220</name>
</gene>
<proteinExistence type="predicted"/>
<dbReference type="EMBL" id="FTPD01000017">
    <property type="protein sequence ID" value="SIT56013.1"/>
    <property type="molecule type" value="Genomic_DNA"/>
</dbReference>
<dbReference type="STRING" id="1631249.BQ8794_240220"/>
<reference evidence="2" key="1">
    <citation type="submission" date="2017-01" db="EMBL/GenBank/DDBJ databases">
        <authorList>
            <person name="Brunel B."/>
        </authorList>
    </citation>
    <scope>NUCLEOTIDE SEQUENCE [LARGE SCALE GENOMIC DNA]</scope>
</reference>
<sequence>MQSPRIIRWAEGFKGCFRYDHFGADSGLRRRGGSIIPCMPPAMNNNR</sequence>
<evidence type="ECO:0000313" key="2">
    <source>
        <dbReference type="Proteomes" id="UP000188388"/>
    </source>
</evidence>
<evidence type="ECO:0000313" key="1">
    <source>
        <dbReference type="EMBL" id="SIT56013.1"/>
    </source>
</evidence>
<name>A0A1R3V7Y8_9HYPH</name>
<keyword evidence="2" id="KW-1185">Reference proteome</keyword>
<dbReference type="AlphaFoldDB" id="A0A1R3V7Y8"/>
<organism evidence="1 2">
    <name type="scientific">Mesorhizobium prunaredense</name>
    <dbReference type="NCBI Taxonomy" id="1631249"/>
    <lineage>
        <taxon>Bacteria</taxon>
        <taxon>Pseudomonadati</taxon>
        <taxon>Pseudomonadota</taxon>
        <taxon>Alphaproteobacteria</taxon>
        <taxon>Hyphomicrobiales</taxon>
        <taxon>Phyllobacteriaceae</taxon>
        <taxon>Mesorhizobium</taxon>
    </lineage>
</organism>
<accession>A0A1R3V7Y8</accession>
<dbReference type="Proteomes" id="UP000188388">
    <property type="component" value="Unassembled WGS sequence"/>
</dbReference>
<protein>
    <submittedName>
        <fullName evidence="1">Uncharacterized protein</fullName>
    </submittedName>
</protein>